<dbReference type="EMBL" id="CAMXCT020002876">
    <property type="protein sequence ID" value="CAL1154395.1"/>
    <property type="molecule type" value="Genomic_DNA"/>
</dbReference>
<organism evidence="1">
    <name type="scientific">Cladocopium goreaui</name>
    <dbReference type="NCBI Taxonomy" id="2562237"/>
    <lineage>
        <taxon>Eukaryota</taxon>
        <taxon>Sar</taxon>
        <taxon>Alveolata</taxon>
        <taxon>Dinophyceae</taxon>
        <taxon>Suessiales</taxon>
        <taxon>Symbiodiniaceae</taxon>
        <taxon>Cladocopium</taxon>
    </lineage>
</organism>
<reference evidence="1" key="1">
    <citation type="submission" date="2022-10" db="EMBL/GenBank/DDBJ databases">
        <authorList>
            <person name="Chen Y."/>
            <person name="Dougan E. K."/>
            <person name="Chan C."/>
            <person name="Rhodes N."/>
            <person name="Thang M."/>
        </authorList>
    </citation>
    <scope>NUCLEOTIDE SEQUENCE</scope>
</reference>
<keyword evidence="3" id="KW-1185">Reference proteome</keyword>
<comment type="caution">
    <text evidence="1">The sequence shown here is derived from an EMBL/GenBank/DDBJ whole genome shotgun (WGS) entry which is preliminary data.</text>
</comment>
<accession>A0A9P1D0Z3</accession>
<evidence type="ECO:0000313" key="2">
    <source>
        <dbReference type="EMBL" id="CAL4788332.1"/>
    </source>
</evidence>
<dbReference type="EMBL" id="CAMXCT030002876">
    <property type="protein sequence ID" value="CAL4788332.1"/>
    <property type="molecule type" value="Genomic_DNA"/>
</dbReference>
<gene>
    <name evidence="1" type="ORF">C1SCF055_LOCUS27097</name>
</gene>
<sequence length="94" mass="10796">MPKRTIVLGEDCAGLGALHESCRLANINSEYFYLSESDPKLFERLVKICKPKVVNRITVWKPDTYILENLKTLNSKRNRYWIPASLVESHSAES</sequence>
<dbReference type="OrthoDB" id="641149at2759"/>
<name>A0A9P1D0Z3_9DINO</name>
<reference evidence="2 3" key="2">
    <citation type="submission" date="2024-05" db="EMBL/GenBank/DDBJ databases">
        <authorList>
            <person name="Chen Y."/>
            <person name="Shah S."/>
            <person name="Dougan E. K."/>
            <person name="Thang M."/>
            <person name="Chan C."/>
        </authorList>
    </citation>
    <scope>NUCLEOTIDE SEQUENCE [LARGE SCALE GENOMIC DNA]</scope>
</reference>
<dbReference type="EMBL" id="CAMXCT010002876">
    <property type="protein sequence ID" value="CAI4001020.1"/>
    <property type="molecule type" value="Genomic_DNA"/>
</dbReference>
<evidence type="ECO:0000313" key="1">
    <source>
        <dbReference type="EMBL" id="CAI4001020.1"/>
    </source>
</evidence>
<proteinExistence type="predicted"/>
<evidence type="ECO:0000313" key="3">
    <source>
        <dbReference type="Proteomes" id="UP001152797"/>
    </source>
</evidence>
<dbReference type="Proteomes" id="UP001152797">
    <property type="component" value="Unassembled WGS sequence"/>
</dbReference>
<protein>
    <submittedName>
        <fullName evidence="1">Uncharacterized protein</fullName>
    </submittedName>
</protein>
<dbReference type="AlphaFoldDB" id="A0A9P1D0Z3"/>
<feature type="non-terminal residue" evidence="1">
    <location>
        <position position="94"/>
    </location>
</feature>